<gene>
    <name evidence="7" type="ORF">EGW08_014116</name>
</gene>
<dbReference type="PANTHER" id="PTHR17602">
    <property type="entry name" value="RIBOSOME BIOGENESIS REGULATORY PROTEIN"/>
    <property type="match status" value="1"/>
</dbReference>
<dbReference type="GO" id="GO:0005730">
    <property type="term" value="C:nucleolus"/>
    <property type="evidence" value="ECO:0007669"/>
    <property type="project" value="TreeGrafter"/>
</dbReference>
<keyword evidence="3 5" id="KW-0690">Ribosome biogenesis</keyword>
<dbReference type="InterPro" id="IPR007023">
    <property type="entry name" value="Ribosom_reg"/>
</dbReference>
<dbReference type="GO" id="GO:0000447">
    <property type="term" value="P:endonucleolytic cleavage in ITS1 to separate SSU-rRNA from 5.8S rRNA and LSU-rRNA from tricistronic rRNA transcript (SSU-rRNA, 5.8S rRNA, LSU-rRNA)"/>
    <property type="evidence" value="ECO:0007669"/>
    <property type="project" value="TreeGrafter"/>
</dbReference>
<feature type="compositionally biased region" description="Basic and acidic residues" evidence="6">
    <location>
        <begin position="237"/>
        <end position="247"/>
    </location>
</feature>
<dbReference type="STRING" id="188477.A0A3S1BDD1"/>
<feature type="compositionally biased region" description="Basic residues" evidence="6">
    <location>
        <begin position="308"/>
        <end position="318"/>
    </location>
</feature>
<feature type="compositionally biased region" description="Gly residues" evidence="6">
    <location>
        <begin position="324"/>
        <end position="333"/>
    </location>
</feature>
<evidence type="ECO:0000256" key="6">
    <source>
        <dbReference type="SAM" id="MobiDB-lite"/>
    </source>
</evidence>
<name>A0A3S1BDD1_ELYCH</name>
<dbReference type="GO" id="GO:0042273">
    <property type="term" value="P:ribosomal large subunit biogenesis"/>
    <property type="evidence" value="ECO:0007669"/>
    <property type="project" value="TreeGrafter"/>
</dbReference>
<organism evidence="7 8">
    <name type="scientific">Elysia chlorotica</name>
    <name type="common">Eastern emerald elysia</name>
    <name type="synonym">Sea slug</name>
    <dbReference type="NCBI Taxonomy" id="188477"/>
    <lineage>
        <taxon>Eukaryota</taxon>
        <taxon>Metazoa</taxon>
        <taxon>Spiralia</taxon>
        <taxon>Lophotrochozoa</taxon>
        <taxon>Mollusca</taxon>
        <taxon>Gastropoda</taxon>
        <taxon>Heterobranchia</taxon>
        <taxon>Euthyneura</taxon>
        <taxon>Panpulmonata</taxon>
        <taxon>Sacoglossa</taxon>
        <taxon>Placobranchoidea</taxon>
        <taxon>Plakobranchidae</taxon>
        <taxon>Elysia</taxon>
    </lineage>
</organism>
<comment type="caution">
    <text evidence="7">The sequence shown here is derived from an EMBL/GenBank/DDBJ whole genome shotgun (WGS) entry which is preliminary data.</text>
</comment>
<feature type="region of interest" description="Disordered" evidence="6">
    <location>
        <begin position="236"/>
        <end position="265"/>
    </location>
</feature>
<evidence type="ECO:0000256" key="3">
    <source>
        <dbReference type="ARBA" id="ARBA00022517"/>
    </source>
</evidence>
<comment type="similarity">
    <text evidence="2 5">Belongs to the RRS1 family.</text>
</comment>
<dbReference type="Proteomes" id="UP000271974">
    <property type="component" value="Unassembled WGS sequence"/>
</dbReference>
<feature type="region of interest" description="Disordered" evidence="6">
    <location>
        <begin position="197"/>
        <end position="216"/>
    </location>
</feature>
<evidence type="ECO:0000256" key="2">
    <source>
        <dbReference type="ARBA" id="ARBA00010077"/>
    </source>
</evidence>
<dbReference type="GO" id="GO:0030687">
    <property type="term" value="C:preribosome, large subunit precursor"/>
    <property type="evidence" value="ECO:0007669"/>
    <property type="project" value="TreeGrafter"/>
</dbReference>
<feature type="region of interest" description="Disordered" evidence="6">
    <location>
        <begin position="287"/>
        <end position="342"/>
    </location>
</feature>
<accession>A0A3S1BDD1</accession>
<dbReference type="EMBL" id="RQTK01000532">
    <property type="protein sequence ID" value="RUS78108.1"/>
    <property type="molecule type" value="Genomic_DNA"/>
</dbReference>
<comment type="function">
    <text evidence="5">Involved in ribosomal large subunit assembly.</text>
</comment>
<sequence length="342" mass="38969">MAESMVEGKQSLVDTVLSKAQDQQLKTTNVENEELIELDEGNLLAVNENKTDTKDFKKKKETILLSLTRDATQALFNSLWKLPVEQKDGAYLITLPESKTWMPREKPVPKKKAPTKWEEYAKTKGILNKKKSRMVWDEPSQQYKPRWGYQRANDDTKDWVIEVPDNADPYEDQFEKRKTAKKERVAKNELQRLRNVARSQKKKVPGIGLAPTEKPSKDHLSKALAVAHKSTASIGKFTDRLPKEKPSKFTGKKRKFEPSIGNLGSEKEKQLKVLDSVSKKIPTINVTKAANRMLRQDEEKRAQDKQSRKTPKKVKGRKASLGLGKPGRQGGGNKKTRGKRKR</sequence>
<comment type="subcellular location">
    <subcellularLocation>
        <location evidence="1 5">Nucleus</location>
    </subcellularLocation>
</comment>
<evidence type="ECO:0000256" key="1">
    <source>
        <dbReference type="ARBA" id="ARBA00004123"/>
    </source>
</evidence>
<dbReference type="Pfam" id="PF04939">
    <property type="entry name" value="RRS1"/>
    <property type="match status" value="1"/>
</dbReference>
<evidence type="ECO:0000313" key="7">
    <source>
        <dbReference type="EMBL" id="RUS78108.1"/>
    </source>
</evidence>
<proteinExistence type="inferred from homology"/>
<feature type="compositionally biased region" description="Basic and acidic residues" evidence="6">
    <location>
        <begin position="294"/>
        <end position="307"/>
    </location>
</feature>
<evidence type="ECO:0000313" key="8">
    <source>
        <dbReference type="Proteomes" id="UP000271974"/>
    </source>
</evidence>
<dbReference type="PANTHER" id="PTHR17602:SF4">
    <property type="entry name" value="RIBOSOME BIOGENESIS REGULATORY PROTEIN HOMOLOG"/>
    <property type="match status" value="1"/>
</dbReference>
<keyword evidence="8" id="KW-1185">Reference proteome</keyword>
<reference evidence="7 8" key="1">
    <citation type="submission" date="2019-01" db="EMBL/GenBank/DDBJ databases">
        <title>A draft genome assembly of the solar-powered sea slug Elysia chlorotica.</title>
        <authorList>
            <person name="Cai H."/>
            <person name="Li Q."/>
            <person name="Fang X."/>
            <person name="Li J."/>
            <person name="Curtis N.E."/>
            <person name="Altenburger A."/>
            <person name="Shibata T."/>
            <person name="Feng M."/>
            <person name="Maeda T."/>
            <person name="Schwartz J.A."/>
            <person name="Shigenobu S."/>
            <person name="Lundholm N."/>
            <person name="Nishiyama T."/>
            <person name="Yang H."/>
            <person name="Hasebe M."/>
            <person name="Li S."/>
            <person name="Pierce S.K."/>
            <person name="Wang J."/>
        </authorList>
    </citation>
    <scope>NUCLEOTIDE SEQUENCE [LARGE SCALE GENOMIC DNA]</scope>
    <source>
        <strain evidence="7">EC2010</strain>
        <tissue evidence="7">Whole organism of an adult</tissue>
    </source>
</reference>
<keyword evidence="4 5" id="KW-0539">Nucleus</keyword>
<evidence type="ECO:0000256" key="5">
    <source>
        <dbReference type="RuleBase" id="RU364132"/>
    </source>
</evidence>
<protein>
    <recommendedName>
        <fullName evidence="5">Ribosome biogenesis regulatory protein</fullName>
    </recommendedName>
</protein>
<evidence type="ECO:0000256" key="4">
    <source>
        <dbReference type="ARBA" id="ARBA00023242"/>
    </source>
</evidence>
<dbReference type="OrthoDB" id="28455at2759"/>
<dbReference type="AlphaFoldDB" id="A0A3S1BDD1"/>